<evidence type="ECO:0000313" key="1">
    <source>
        <dbReference type="EMBL" id="MPL90218.1"/>
    </source>
</evidence>
<accession>A0A644VFV5</accession>
<dbReference type="AlphaFoldDB" id="A0A644VFV5"/>
<organism evidence="1">
    <name type="scientific">bioreactor metagenome</name>
    <dbReference type="NCBI Taxonomy" id="1076179"/>
    <lineage>
        <taxon>unclassified sequences</taxon>
        <taxon>metagenomes</taxon>
        <taxon>ecological metagenomes</taxon>
    </lineage>
</organism>
<dbReference type="EMBL" id="VSSQ01000298">
    <property type="protein sequence ID" value="MPL90218.1"/>
    <property type="molecule type" value="Genomic_DNA"/>
</dbReference>
<gene>
    <name evidence="1" type="ORF">SDC9_36265</name>
</gene>
<dbReference type="Pfam" id="PF12964">
    <property type="entry name" value="DUF3853"/>
    <property type="match status" value="1"/>
</dbReference>
<name>A0A644VFV5_9ZZZZ</name>
<dbReference type="InterPro" id="IPR024363">
    <property type="entry name" value="DUF3853"/>
</dbReference>
<comment type="caution">
    <text evidence="1">The sequence shown here is derived from an EMBL/GenBank/DDBJ whole genome shotgun (WGS) entry which is preliminary data.</text>
</comment>
<proteinExistence type="predicted"/>
<reference evidence="1" key="1">
    <citation type="submission" date="2019-08" db="EMBL/GenBank/DDBJ databases">
        <authorList>
            <person name="Kucharzyk K."/>
            <person name="Murdoch R.W."/>
            <person name="Higgins S."/>
            <person name="Loffler F."/>
        </authorList>
    </citation>
    <scope>NUCLEOTIDE SEQUENCE</scope>
</reference>
<sequence>MDINKPLFQLTVGEFLELQRTQMATIIPEEPVPVNEERYVHGLDGLASLLQCSRSTASRIKQSGRIDKAIRQCGRKIVIDSKEAMRLLNKK</sequence>
<protein>
    <submittedName>
        <fullName evidence="1">Uncharacterized protein</fullName>
    </submittedName>
</protein>